<feature type="domain" description="Glycosyltransferase 2-like" evidence="1">
    <location>
        <begin position="45"/>
        <end position="125"/>
    </location>
</feature>
<evidence type="ECO:0000313" key="3">
    <source>
        <dbReference type="Proteomes" id="UP000199496"/>
    </source>
</evidence>
<proteinExistence type="predicted"/>
<dbReference type="STRING" id="867345.SAMN05421693_10957"/>
<gene>
    <name evidence="2" type="ORF">SAMN05421693_10957</name>
</gene>
<dbReference type="RefSeq" id="WP_202906208.1">
    <property type="nucleotide sequence ID" value="NZ_FOFO01000009.1"/>
</dbReference>
<dbReference type="InterPro" id="IPR001173">
    <property type="entry name" value="Glyco_trans_2-like"/>
</dbReference>
<dbReference type="Proteomes" id="UP000199496">
    <property type="component" value="Unassembled WGS sequence"/>
</dbReference>
<dbReference type="Gene3D" id="3.90.550.10">
    <property type="entry name" value="Spore Coat Polysaccharide Biosynthesis Protein SpsA, Chain A"/>
    <property type="match status" value="1"/>
</dbReference>
<evidence type="ECO:0000313" key="2">
    <source>
        <dbReference type="EMBL" id="SEP89199.1"/>
    </source>
</evidence>
<dbReference type="PANTHER" id="PTHR43179:SF7">
    <property type="entry name" value="RHAMNOSYLTRANSFERASE WBBL"/>
    <property type="match status" value="1"/>
</dbReference>
<accession>A0A1H9BJX9</accession>
<dbReference type="InterPro" id="IPR029044">
    <property type="entry name" value="Nucleotide-diphossugar_trans"/>
</dbReference>
<dbReference type="SUPFAM" id="SSF53448">
    <property type="entry name" value="Nucleotide-diphospho-sugar transferases"/>
    <property type="match status" value="1"/>
</dbReference>
<evidence type="ECO:0000259" key="1">
    <source>
        <dbReference type="Pfam" id="PF00535"/>
    </source>
</evidence>
<organism evidence="2 3">
    <name type="scientific">Ectothiorhodospira magna</name>
    <dbReference type="NCBI Taxonomy" id="867345"/>
    <lineage>
        <taxon>Bacteria</taxon>
        <taxon>Pseudomonadati</taxon>
        <taxon>Pseudomonadota</taxon>
        <taxon>Gammaproteobacteria</taxon>
        <taxon>Chromatiales</taxon>
        <taxon>Ectothiorhodospiraceae</taxon>
        <taxon>Ectothiorhodospira</taxon>
    </lineage>
</organism>
<dbReference type="EMBL" id="FOFO01000009">
    <property type="protein sequence ID" value="SEP89199.1"/>
    <property type="molecule type" value="Genomic_DNA"/>
</dbReference>
<sequence>MIAVSIVSHGHGAMVEALISRLLELPEVAQVILTLNLRESLTLPADQRLTLVKNDRPKGFGANHNAAFSLSRQPLFCCMNPDISLPDNPFPVLLATLERFPCAALVAPAVRSPRGDLEDSARHFPTLGSLLSKALGRGDGRYMITTDQGIMFPDWVAGMFMLFRRGDFSTLQGFDDRFFLYYEDVDICFRCWRQGLPVVVAQDVSVIHDARRDSHRKLSYMVLHLRSMARYFLKHRGGGGRD</sequence>
<keyword evidence="3" id="KW-1185">Reference proteome</keyword>
<dbReference type="PANTHER" id="PTHR43179">
    <property type="entry name" value="RHAMNOSYLTRANSFERASE WBBL"/>
    <property type="match status" value="1"/>
</dbReference>
<reference evidence="2 3" key="1">
    <citation type="submission" date="2016-10" db="EMBL/GenBank/DDBJ databases">
        <authorList>
            <person name="de Groot N.N."/>
        </authorList>
    </citation>
    <scope>NUCLEOTIDE SEQUENCE [LARGE SCALE GENOMIC DNA]</scope>
    <source>
        <strain evidence="2 3">B7-7</strain>
    </source>
</reference>
<name>A0A1H9BJX9_9GAMM</name>
<protein>
    <recommendedName>
        <fullName evidence="1">Glycosyltransferase 2-like domain-containing protein</fullName>
    </recommendedName>
</protein>
<dbReference type="Pfam" id="PF00535">
    <property type="entry name" value="Glycos_transf_2"/>
    <property type="match status" value="1"/>
</dbReference>
<dbReference type="AlphaFoldDB" id="A0A1H9BJX9"/>